<name>A0A1G6R4G6_9RHOB</name>
<dbReference type="PRINTS" id="PR00118">
    <property type="entry name" value="BLACTAMASEA"/>
</dbReference>
<evidence type="ECO:0000256" key="3">
    <source>
        <dbReference type="ARBA" id="ARBA00012865"/>
    </source>
</evidence>
<dbReference type="NCBIfam" id="NF033103">
    <property type="entry name" value="bla_class_A"/>
    <property type="match status" value="1"/>
</dbReference>
<keyword evidence="4" id="KW-0732">Signal</keyword>
<evidence type="ECO:0000313" key="6">
    <source>
        <dbReference type="EMBL" id="SDC99418.1"/>
    </source>
</evidence>
<evidence type="ECO:0000256" key="4">
    <source>
        <dbReference type="SAM" id="SignalP"/>
    </source>
</evidence>
<dbReference type="InterPro" id="IPR012338">
    <property type="entry name" value="Beta-lactam/transpept-like"/>
</dbReference>
<dbReference type="AlphaFoldDB" id="A0A1G6R4G6"/>
<dbReference type="PANTHER" id="PTHR35333">
    <property type="entry name" value="BETA-LACTAMASE"/>
    <property type="match status" value="1"/>
</dbReference>
<feature type="chain" id="PRO_5011666381" description="beta-lactamase" evidence="4">
    <location>
        <begin position="28"/>
        <end position="344"/>
    </location>
</feature>
<evidence type="ECO:0000256" key="1">
    <source>
        <dbReference type="ARBA" id="ARBA00001526"/>
    </source>
</evidence>
<gene>
    <name evidence="6" type="ORF">SAMN04488239_104324</name>
</gene>
<comment type="catalytic activity">
    <reaction evidence="1">
        <text>a beta-lactam + H2O = a substituted beta-amino acid</text>
        <dbReference type="Rhea" id="RHEA:20401"/>
        <dbReference type="ChEBI" id="CHEBI:15377"/>
        <dbReference type="ChEBI" id="CHEBI:35627"/>
        <dbReference type="ChEBI" id="CHEBI:140347"/>
        <dbReference type="EC" id="3.5.2.6"/>
    </reaction>
</comment>
<dbReference type="SUPFAM" id="SSF56601">
    <property type="entry name" value="beta-lactamase/transpeptidase-like"/>
    <property type="match status" value="1"/>
</dbReference>
<keyword evidence="7" id="KW-1185">Reference proteome</keyword>
<dbReference type="EC" id="3.5.2.6" evidence="3"/>
<dbReference type="RefSeq" id="WP_218128857.1">
    <property type="nucleotide sequence ID" value="NZ_FMZV01000004.1"/>
</dbReference>
<dbReference type="Pfam" id="PF13354">
    <property type="entry name" value="Beta-lactamase2"/>
    <property type="match status" value="1"/>
</dbReference>
<dbReference type="Proteomes" id="UP000199628">
    <property type="component" value="Unassembled WGS sequence"/>
</dbReference>
<feature type="domain" description="Beta-lactamase class A catalytic" evidence="5">
    <location>
        <begin position="60"/>
        <end position="311"/>
    </location>
</feature>
<dbReference type="GO" id="GO:0030655">
    <property type="term" value="P:beta-lactam antibiotic catabolic process"/>
    <property type="evidence" value="ECO:0007669"/>
    <property type="project" value="InterPro"/>
</dbReference>
<accession>A0A1G6R4G6</accession>
<reference evidence="7" key="1">
    <citation type="submission" date="2016-10" db="EMBL/GenBank/DDBJ databases">
        <authorList>
            <person name="Varghese N."/>
            <person name="Submissions S."/>
        </authorList>
    </citation>
    <scope>NUCLEOTIDE SEQUENCE [LARGE SCALE GENOMIC DNA]</scope>
    <source>
        <strain evidence="7">CGMCC 1.9108</strain>
    </source>
</reference>
<dbReference type="PANTHER" id="PTHR35333:SF3">
    <property type="entry name" value="BETA-LACTAMASE-TYPE TRANSPEPTIDASE FOLD CONTAINING PROTEIN"/>
    <property type="match status" value="1"/>
</dbReference>
<evidence type="ECO:0000256" key="2">
    <source>
        <dbReference type="ARBA" id="ARBA00009009"/>
    </source>
</evidence>
<organism evidence="6 7">
    <name type="scientific">Ruegeria marina</name>
    <dbReference type="NCBI Taxonomy" id="639004"/>
    <lineage>
        <taxon>Bacteria</taxon>
        <taxon>Pseudomonadati</taxon>
        <taxon>Pseudomonadota</taxon>
        <taxon>Alphaproteobacteria</taxon>
        <taxon>Rhodobacterales</taxon>
        <taxon>Roseobacteraceae</taxon>
        <taxon>Ruegeria</taxon>
    </lineage>
</organism>
<evidence type="ECO:0000313" key="7">
    <source>
        <dbReference type="Proteomes" id="UP000199628"/>
    </source>
</evidence>
<comment type="similarity">
    <text evidence="2">Belongs to the class-A beta-lactamase family.</text>
</comment>
<dbReference type="Gene3D" id="3.40.710.10">
    <property type="entry name" value="DD-peptidase/beta-lactamase superfamily"/>
    <property type="match status" value="1"/>
</dbReference>
<proteinExistence type="inferred from homology"/>
<dbReference type="EMBL" id="FMZV01000004">
    <property type="protein sequence ID" value="SDC99418.1"/>
    <property type="molecule type" value="Genomic_DNA"/>
</dbReference>
<dbReference type="GO" id="GO:0008800">
    <property type="term" value="F:beta-lactamase activity"/>
    <property type="evidence" value="ECO:0007669"/>
    <property type="project" value="UniProtKB-EC"/>
</dbReference>
<feature type="signal peptide" evidence="4">
    <location>
        <begin position="1"/>
        <end position="27"/>
    </location>
</feature>
<dbReference type="InterPro" id="IPR045155">
    <property type="entry name" value="Beta-lactam_cat"/>
</dbReference>
<dbReference type="GO" id="GO:0046677">
    <property type="term" value="P:response to antibiotic"/>
    <property type="evidence" value="ECO:0007669"/>
    <property type="project" value="InterPro"/>
</dbReference>
<dbReference type="STRING" id="639004.SAMN04488239_104324"/>
<evidence type="ECO:0000259" key="5">
    <source>
        <dbReference type="Pfam" id="PF13354"/>
    </source>
</evidence>
<dbReference type="InterPro" id="IPR000871">
    <property type="entry name" value="Beta-lactam_class-A"/>
</dbReference>
<protein>
    <recommendedName>
        <fullName evidence="3">beta-lactamase</fullName>
        <ecNumber evidence="3">3.5.2.6</ecNumber>
    </recommendedName>
</protein>
<sequence length="344" mass="36699">MSKENTAKARKSLLAETLIAVLMTVSAATFGPAYSQTTEGQSVGAAIERVATGLAGRIGFAAQEIGGDDVIAFNGDETFAMASTYKVAIAAAIMDRVDRGELSLDQMVEITPDMMMIGDAALSDTFVHPGLQLSVANLMEIMITESDNTATDILMGLAGGPAAVTENLHRLGITDFRVDRTTGEIIGEFYGLPGPATMKVATEAFVTRPELLTIMGDRNLDFEADLRDHATPLAMLQLLLAIDSGTAMSAESRDFLIDVMSRTRTGDARLKGLLPRGTPVVHKTGTIGGVANDVGYITLPDGRRFAIAVFTKSSETSEADRDRAIAEVARSLFDYFYLGQMAKQ</sequence>